<comment type="caution">
    <text evidence="1">The sequence shown here is derived from an EMBL/GenBank/DDBJ whole genome shotgun (WGS) entry which is preliminary data.</text>
</comment>
<evidence type="ECO:0000313" key="2">
    <source>
        <dbReference type="Proteomes" id="UP001549099"/>
    </source>
</evidence>
<dbReference type="Proteomes" id="UP001549099">
    <property type="component" value="Unassembled WGS sequence"/>
</dbReference>
<protein>
    <submittedName>
        <fullName evidence="1">Uncharacterized protein</fullName>
    </submittedName>
</protein>
<proteinExistence type="predicted"/>
<sequence>MYEQSAEQMMFQYELSRLAMDHENCEDHEIRLQIADDMELLESALCALQ</sequence>
<reference evidence="1 2" key="1">
    <citation type="submission" date="2024-06" db="EMBL/GenBank/DDBJ databases">
        <title>Genomic Encyclopedia of Type Strains, Phase IV (KMG-IV): sequencing the most valuable type-strain genomes for metagenomic binning, comparative biology and taxonomic classification.</title>
        <authorList>
            <person name="Goeker M."/>
        </authorList>
    </citation>
    <scope>NUCLEOTIDE SEQUENCE [LARGE SCALE GENOMIC DNA]</scope>
    <source>
        <strain evidence="1 2">DSM 26128</strain>
    </source>
</reference>
<accession>A0ABV2GCT3</accession>
<organism evidence="1 2">
    <name type="scientific">Bhargavaea ullalensis</name>
    <dbReference type="NCBI Taxonomy" id="1265685"/>
    <lineage>
        <taxon>Bacteria</taxon>
        <taxon>Bacillati</taxon>
        <taxon>Bacillota</taxon>
        <taxon>Bacilli</taxon>
        <taxon>Bacillales</taxon>
        <taxon>Caryophanaceae</taxon>
        <taxon>Bhargavaea</taxon>
    </lineage>
</organism>
<gene>
    <name evidence="1" type="ORF">ABID49_002030</name>
</gene>
<evidence type="ECO:0000313" key="1">
    <source>
        <dbReference type="EMBL" id="MET3576115.1"/>
    </source>
</evidence>
<dbReference type="RefSeq" id="WP_354197872.1">
    <property type="nucleotide sequence ID" value="NZ_JBEPLW010000016.1"/>
</dbReference>
<dbReference type="EMBL" id="JBEPLW010000016">
    <property type="protein sequence ID" value="MET3576115.1"/>
    <property type="molecule type" value="Genomic_DNA"/>
</dbReference>
<keyword evidence="2" id="KW-1185">Reference proteome</keyword>
<name>A0ABV2GCT3_9BACL</name>